<evidence type="ECO:0000256" key="1">
    <source>
        <dbReference type="ARBA" id="ARBA00004651"/>
    </source>
</evidence>
<comment type="subcellular location">
    <subcellularLocation>
        <location evidence="1 7">Cell membrane</location>
        <topology evidence="1 7">Multi-pass membrane protein</topology>
    </subcellularLocation>
</comment>
<keyword evidence="10" id="KW-1185">Reference proteome</keyword>
<dbReference type="KEGG" id="qdo:H9Q78_00840"/>
<sequence length="290" mass="31871">MSHMAAKDRTLRGEKGSCFLNRRTKIIVLAVLMFAVLVGIYLAGALSSNDLIAADFSQKGLKPSWEHPFGTDMLGRDMLVRTIKGLSVSIVVGTVASCVSAVIALIVGVVAATGASWLDHFINWVIDLVMGIPHTVLLILISFACGKGLKGVLIGVAVTHWTGLARIIRSEVLQIRSQQYIEVSRKLGHSSWWITVHHILPHMVPQFIIGLILMFPHAIMHESSLTFLGFGLPPEQPAIGIILSESMKYLSTGMWWLAFFPGLMLVIIVLLFDRLGENLKKIIDPYSAHE</sequence>
<name>A0A7G9G4M1_9FIRM</name>
<dbReference type="GO" id="GO:0005886">
    <property type="term" value="C:plasma membrane"/>
    <property type="evidence" value="ECO:0007669"/>
    <property type="project" value="UniProtKB-SubCell"/>
</dbReference>
<feature type="transmembrane region" description="Helical" evidence="7">
    <location>
        <begin position="253"/>
        <end position="272"/>
    </location>
</feature>
<dbReference type="InterPro" id="IPR035906">
    <property type="entry name" value="MetI-like_sf"/>
</dbReference>
<dbReference type="Gene3D" id="1.10.3720.10">
    <property type="entry name" value="MetI-like"/>
    <property type="match status" value="1"/>
</dbReference>
<proteinExistence type="inferred from homology"/>
<dbReference type="SUPFAM" id="SSF161098">
    <property type="entry name" value="MetI-like"/>
    <property type="match status" value="1"/>
</dbReference>
<dbReference type="InterPro" id="IPR000515">
    <property type="entry name" value="MetI-like"/>
</dbReference>
<dbReference type="AlphaFoldDB" id="A0A7G9G4M1"/>
<comment type="similarity">
    <text evidence="7">Belongs to the binding-protein-dependent transport system permease family.</text>
</comment>
<evidence type="ECO:0000256" key="5">
    <source>
        <dbReference type="ARBA" id="ARBA00022989"/>
    </source>
</evidence>
<feature type="transmembrane region" description="Helical" evidence="7">
    <location>
        <begin position="86"/>
        <end position="112"/>
    </location>
</feature>
<feature type="transmembrane region" description="Helical" evidence="7">
    <location>
        <begin position="26"/>
        <end position="46"/>
    </location>
</feature>
<dbReference type="Pfam" id="PF00528">
    <property type="entry name" value="BPD_transp_1"/>
    <property type="match status" value="1"/>
</dbReference>
<keyword evidence="3" id="KW-1003">Cell membrane</keyword>
<evidence type="ECO:0000256" key="6">
    <source>
        <dbReference type="ARBA" id="ARBA00023136"/>
    </source>
</evidence>
<dbReference type="PANTHER" id="PTHR43386:SF23">
    <property type="entry name" value="ABC TRANSPORTER"/>
    <property type="match status" value="1"/>
</dbReference>
<dbReference type="GO" id="GO:0055085">
    <property type="term" value="P:transmembrane transport"/>
    <property type="evidence" value="ECO:0007669"/>
    <property type="project" value="InterPro"/>
</dbReference>
<evidence type="ECO:0000256" key="3">
    <source>
        <dbReference type="ARBA" id="ARBA00022475"/>
    </source>
</evidence>
<evidence type="ECO:0000259" key="8">
    <source>
        <dbReference type="PROSITE" id="PS50928"/>
    </source>
</evidence>
<feature type="domain" description="ABC transmembrane type-1" evidence="8">
    <location>
        <begin position="86"/>
        <end position="276"/>
    </location>
</feature>
<gene>
    <name evidence="9" type="ORF">H9Q78_00840</name>
</gene>
<reference evidence="9 10" key="1">
    <citation type="submission" date="2020-08" db="EMBL/GenBank/DDBJ databases">
        <authorList>
            <person name="Liu C."/>
            <person name="Sun Q."/>
        </authorList>
    </citation>
    <scope>NUCLEOTIDE SEQUENCE [LARGE SCALE GENOMIC DNA]</scope>
    <source>
        <strain evidence="9 10">NSJ-38</strain>
    </source>
</reference>
<feature type="transmembrane region" description="Helical" evidence="7">
    <location>
        <begin position="199"/>
        <end position="219"/>
    </location>
</feature>
<keyword evidence="2 7" id="KW-0813">Transport</keyword>
<dbReference type="PROSITE" id="PS50928">
    <property type="entry name" value="ABC_TM1"/>
    <property type="match status" value="1"/>
</dbReference>
<evidence type="ECO:0000256" key="7">
    <source>
        <dbReference type="RuleBase" id="RU363032"/>
    </source>
</evidence>
<dbReference type="EMBL" id="CP060634">
    <property type="protein sequence ID" value="QNM05753.1"/>
    <property type="molecule type" value="Genomic_DNA"/>
</dbReference>
<evidence type="ECO:0000256" key="4">
    <source>
        <dbReference type="ARBA" id="ARBA00022692"/>
    </source>
</evidence>
<keyword evidence="4 7" id="KW-0812">Transmembrane</keyword>
<keyword evidence="6 7" id="KW-0472">Membrane</keyword>
<keyword evidence="5 7" id="KW-1133">Transmembrane helix</keyword>
<organism evidence="9 10">
    <name type="scientific">Qiania dongpingensis</name>
    <dbReference type="NCBI Taxonomy" id="2763669"/>
    <lineage>
        <taxon>Bacteria</taxon>
        <taxon>Bacillati</taxon>
        <taxon>Bacillota</taxon>
        <taxon>Clostridia</taxon>
        <taxon>Lachnospirales</taxon>
        <taxon>Lachnospiraceae</taxon>
        <taxon>Qiania</taxon>
    </lineage>
</organism>
<dbReference type="PANTHER" id="PTHR43386">
    <property type="entry name" value="OLIGOPEPTIDE TRANSPORT SYSTEM PERMEASE PROTEIN APPC"/>
    <property type="match status" value="1"/>
</dbReference>
<dbReference type="RefSeq" id="WP_249303013.1">
    <property type="nucleotide sequence ID" value="NZ_CP060634.1"/>
</dbReference>
<protein>
    <submittedName>
        <fullName evidence="9">ABC transporter permease</fullName>
    </submittedName>
</protein>
<accession>A0A7G9G4M1</accession>
<evidence type="ECO:0000313" key="9">
    <source>
        <dbReference type="EMBL" id="QNM05753.1"/>
    </source>
</evidence>
<feature type="transmembrane region" description="Helical" evidence="7">
    <location>
        <begin position="124"/>
        <end position="143"/>
    </location>
</feature>
<evidence type="ECO:0000256" key="2">
    <source>
        <dbReference type="ARBA" id="ARBA00022448"/>
    </source>
</evidence>
<dbReference type="InterPro" id="IPR050366">
    <property type="entry name" value="BP-dependent_transpt_permease"/>
</dbReference>
<dbReference type="Proteomes" id="UP000515823">
    <property type="component" value="Chromosome"/>
</dbReference>
<dbReference type="CDD" id="cd06261">
    <property type="entry name" value="TM_PBP2"/>
    <property type="match status" value="1"/>
</dbReference>
<evidence type="ECO:0000313" key="10">
    <source>
        <dbReference type="Proteomes" id="UP000515823"/>
    </source>
</evidence>